<evidence type="ECO:0000313" key="1">
    <source>
        <dbReference type="EMBL" id="JAH85039.1"/>
    </source>
</evidence>
<reference evidence="1" key="1">
    <citation type="submission" date="2014-11" db="EMBL/GenBank/DDBJ databases">
        <authorList>
            <person name="Amaro Gonzalez C."/>
        </authorList>
    </citation>
    <scope>NUCLEOTIDE SEQUENCE</scope>
</reference>
<proteinExistence type="predicted"/>
<reference evidence="1" key="2">
    <citation type="journal article" date="2015" name="Fish Shellfish Immunol.">
        <title>Early steps in the European eel (Anguilla anguilla)-Vibrio vulnificus interaction in the gills: Role of the RtxA13 toxin.</title>
        <authorList>
            <person name="Callol A."/>
            <person name="Pajuelo D."/>
            <person name="Ebbesson L."/>
            <person name="Teles M."/>
            <person name="MacKenzie S."/>
            <person name="Amaro C."/>
        </authorList>
    </citation>
    <scope>NUCLEOTIDE SEQUENCE</scope>
</reference>
<dbReference type="AlphaFoldDB" id="A0A0E9W3T8"/>
<sequence length="40" mass="4436">MQNCYLPLKREVCETAVNSGRTDLAECMMKQKVFLSGAGL</sequence>
<accession>A0A0E9W3T8</accession>
<organism evidence="1">
    <name type="scientific">Anguilla anguilla</name>
    <name type="common">European freshwater eel</name>
    <name type="synonym">Muraena anguilla</name>
    <dbReference type="NCBI Taxonomy" id="7936"/>
    <lineage>
        <taxon>Eukaryota</taxon>
        <taxon>Metazoa</taxon>
        <taxon>Chordata</taxon>
        <taxon>Craniata</taxon>
        <taxon>Vertebrata</taxon>
        <taxon>Euteleostomi</taxon>
        <taxon>Actinopterygii</taxon>
        <taxon>Neopterygii</taxon>
        <taxon>Teleostei</taxon>
        <taxon>Anguilliformes</taxon>
        <taxon>Anguillidae</taxon>
        <taxon>Anguilla</taxon>
    </lineage>
</organism>
<name>A0A0E9W3T8_ANGAN</name>
<protein>
    <submittedName>
        <fullName evidence="1">Uncharacterized protein</fullName>
    </submittedName>
</protein>
<dbReference type="EMBL" id="GBXM01023538">
    <property type="protein sequence ID" value="JAH85039.1"/>
    <property type="molecule type" value="Transcribed_RNA"/>
</dbReference>